<dbReference type="InterPro" id="IPR023214">
    <property type="entry name" value="HAD_sf"/>
</dbReference>
<dbReference type="SFLD" id="SFLDG01140">
    <property type="entry name" value="C2.B:_Phosphomannomutase_and_P"/>
    <property type="match status" value="1"/>
</dbReference>
<gene>
    <name evidence="1" type="primary">ywpJ</name>
    <name evidence="1" type="ORF">GsuE55_12460</name>
</gene>
<dbReference type="AlphaFoldDB" id="A0A679FKM8"/>
<dbReference type="EMBL" id="AP022557">
    <property type="protein sequence ID" value="BBW96413.1"/>
    <property type="molecule type" value="Genomic_DNA"/>
</dbReference>
<keyword evidence="2" id="KW-1185">Reference proteome</keyword>
<dbReference type="InterPro" id="IPR006379">
    <property type="entry name" value="HAD-SF_hydro_IIB"/>
</dbReference>
<dbReference type="Gene3D" id="3.40.50.1000">
    <property type="entry name" value="HAD superfamily/HAD-like"/>
    <property type="match status" value="1"/>
</dbReference>
<dbReference type="NCBIfam" id="TIGR01484">
    <property type="entry name" value="HAD-SF-IIB"/>
    <property type="match status" value="1"/>
</dbReference>
<sequence length="286" mass="31274">MLIALDMDGTLLNGEGKISEPNRKAIAAAQAQGHIVAIVTGRARKDALAPLREVGLVCPIASLNGAIVTLEDGTVISEAPLERATVRPVLEWVREQADLYCETYTGDAVYVGLHNRAQWEALASEMAEAAPEVKWLVNKQFQQARVTYVDDIRTVWDDPERVMYKLLIFALDRKRLLDAASRFALLPGVTVTSSHPHNIEMNNERATKGEALKQLAAHYGIDMRDTVVFGDSHNDLSMFGVAGCRVAMANAAPELKANSDFVTLSHEEDGVAVGLERVLARRGTSR</sequence>
<reference evidence="2" key="1">
    <citation type="journal article" date="2020" name="Microbiol. Resour. Announc.">
        <title>Complete Genome Sequence of Geobacillus sp. Strain E55-1, Isolated from Mine Geyser in Japan.</title>
        <authorList>
            <person name="Miyazaki K."/>
            <person name="Hase E."/>
            <person name="Tokito N."/>
        </authorList>
    </citation>
    <scope>NUCLEOTIDE SEQUENCE [LARGE SCALE GENOMIC DNA]</scope>
    <source>
        <strain evidence="2">E55-1</strain>
    </source>
</reference>
<dbReference type="NCBIfam" id="TIGR00099">
    <property type="entry name" value="Cof-subfamily"/>
    <property type="match status" value="1"/>
</dbReference>
<evidence type="ECO:0000313" key="1">
    <source>
        <dbReference type="EMBL" id="BBW96413.1"/>
    </source>
</evidence>
<proteinExistence type="predicted"/>
<dbReference type="GO" id="GO:0016791">
    <property type="term" value="F:phosphatase activity"/>
    <property type="evidence" value="ECO:0007669"/>
    <property type="project" value="UniProtKB-ARBA"/>
</dbReference>
<dbReference type="RefSeq" id="WP_033843683.1">
    <property type="nucleotide sequence ID" value="NZ_AP022557.1"/>
</dbReference>
<dbReference type="GO" id="GO:0000287">
    <property type="term" value="F:magnesium ion binding"/>
    <property type="evidence" value="ECO:0007669"/>
    <property type="project" value="TreeGrafter"/>
</dbReference>
<name>A0A679FKM8_9BACL</name>
<dbReference type="SFLD" id="SFLDS00003">
    <property type="entry name" value="Haloacid_Dehalogenase"/>
    <property type="match status" value="1"/>
</dbReference>
<dbReference type="SUPFAM" id="SSF56784">
    <property type="entry name" value="HAD-like"/>
    <property type="match status" value="1"/>
</dbReference>
<organism evidence="1 2">
    <name type="scientific">Geobacillus subterraneus</name>
    <dbReference type="NCBI Taxonomy" id="129338"/>
    <lineage>
        <taxon>Bacteria</taxon>
        <taxon>Bacillati</taxon>
        <taxon>Bacillota</taxon>
        <taxon>Bacilli</taxon>
        <taxon>Bacillales</taxon>
        <taxon>Anoxybacillaceae</taxon>
        <taxon>Geobacillus</taxon>
    </lineage>
</organism>
<dbReference type="CDD" id="cd07516">
    <property type="entry name" value="HAD_Pase"/>
    <property type="match status" value="1"/>
</dbReference>
<accession>A0A679FKM8</accession>
<dbReference type="Gene3D" id="3.30.1240.10">
    <property type="match status" value="1"/>
</dbReference>
<dbReference type="PANTHER" id="PTHR10000">
    <property type="entry name" value="PHOSPHOSERINE PHOSPHATASE"/>
    <property type="match status" value="1"/>
</dbReference>
<dbReference type="GO" id="GO:0005829">
    <property type="term" value="C:cytosol"/>
    <property type="evidence" value="ECO:0007669"/>
    <property type="project" value="TreeGrafter"/>
</dbReference>
<dbReference type="PANTHER" id="PTHR10000:SF55">
    <property type="entry name" value="5-AMINO-6-(5-PHOSPHO-D-RIBITYLAMINO)URACIL PHOSPHATASE YCSE"/>
    <property type="match status" value="1"/>
</dbReference>
<dbReference type="Proteomes" id="UP000501421">
    <property type="component" value="Chromosome"/>
</dbReference>
<dbReference type="Pfam" id="PF08282">
    <property type="entry name" value="Hydrolase_3"/>
    <property type="match status" value="1"/>
</dbReference>
<evidence type="ECO:0000313" key="2">
    <source>
        <dbReference type="Proteomes" id="UP000501421"/>
    </source>
</evidence>
<dbReference type="InterPro" id="IPR000150">
    <property type="entry name" value="Cof"/>
</dbReference>
<dbReference type="SFLD" id="SFLDG01144">
    <property type="entry name" value="C2.B.4:_PGP_Like"/>
    <property type="match status" value="1"/>
</dbReference>
<protein>
    <submittedName>
        <fullName evidence="1">Phosphatase YwpJ</fullName>
    </submittedName>
</protein>
<dbReference type="PROSITE" id="PS01228">
    <property type="entry name" value="COF_1"/>
    <property type="match status" value="1"/>
</dbReference>
<dbReference type="InterPro" id="IPR036412">
    <property type="entry name" value="HAD-like_sf"/>
</dbReference>